<dbReference type="GO" id="GO:0042023">
    <property type="term" value="P:DNA endoreduplication"/>
    <property type="evidence" value="ECO:0007669"/>
    <property type="project" value="InterPro"/>
</dbReference>
<sequence>MVRPAKVRVPAGQNAELEERSRLKRLAYSKRILSESAAKPQAPLGPSKTVLKHHGKDIIKKSQRKNRFLFSFPGLLAPISGGKIGELKDLGTKNPILYLDFPQGQMKLFGTIVYPKNRYLTLQFSRGGKNVMCEDYFDNLVVFSDAWWIGRKEDNPQEARLEFPKEIIGGQHVEHDFKGGVSGSNIDKSIINKNGRNHKEKNSPEIDIEEETSDDDDKLIEPRQVTPVRHSERNSGKRFSYVESSPEEDSVVEEKILAVDPDPSTANSALRKDGSLFLAENTIDIGDAVKKAGQSCSLSAATKEKSMVPQNNSPLVQPTISTFFKKASEKKVPKDPKTSSSPIVSEKKSKQTNLKRKSQQGDGIKEKRIVHRKRAATRTARKGKEPEVEVDDIEEISSFSEGTDGSGEEWVA</sequence>
<dbReference type="GO" id="GO:0003677">
    <property type="term" value="F:DNA binding"/>
    <property type="evidence" value="ECO:0007669"/>
    <property type="project" value="InterPro"/>
</dbReference>
<proteinExistence type="predicted"/>
<feature type="compositionally biased region" description="Polar residues" evidence="1">
    <location>
        <begin position="184"/>
        <end position="194"/>
    </location>
</feature>
<dbReference type="AlphaFoldDB" id="A0AAN7L8W4"/>
<organism evidence="2 3">
    <name type="scientific">Trapa natans</name>
    <name type="common">Water chestnut</name>
    <dbReference type="NCBI Taxonomy" id="22666"/>
    <lineage>
        <taxon>Eukaryota</taxon>
        <taxon>Viridiplantae</taxon>
        <taxon>Streptophyta</taxon>
        <taxon>Embryophyta</taxon>
        <taxon>Tracheophyta</taxon>
        <taxon>Spermatophyta</taxon>
        <taxon>Magnoliopsida</taxon>
        <taxon>eudicotyledons</taxon>
        <taxon>Gunneridae</taxon>
        <taxon>Pentapetalae</taxon>
        <taxon>rosids</taxon>
        <taxon>malvids</taxon>
        <taxon>Myrtales</taxon>
        <taxon>Lythraceae</taxon>
        <taxon>Trapa</taxon>
    </lineage>
</organism>
<evidence type="ECO:0008006" key="4">
    <source>
        <dbReference type="Google" id="ProtNLM"/>
    </source>
</evidence>
<dbReference type="PANTHER" id="PTHR35698">
    <property type="entry name" value="DNA-BINDING PROTEIN RHL1"/>
    <property type="match status" value="1"/>
</dbReference>
<feature type="region of interest" description="Disordered" evidence="1">
    <location>
        <begin position="184"/>
        <end position="219"/>
    </location>
</feature>
<feature type="region of interest" description="Disordered" evidence="1">
    <location>
        <begin position="227"/>
        <end position="246"/>
    </location>
</feature>
<accession>A0AAN7L8W4</accession>
<evidence type="ECO:0000313" key="2">
    <source>
        <dbReference type="EMBL" id="KAK4778463.1"/>
    </source>
</evidence>
<dbReference type="InterPro" id="IPR038859">
    <property type="entry name" value="RHL1"/>
</dbReference>
<protein>
    <recommendedName>
        <fullName evidence="4">DNA-binding protein RHL1</fullName>
    </recommendedName>
</protein>
<feature type="compositionally biased region" description="Basic and acidic residues" evidence="1">
    <location>
        <begin position="326"/>
        <end position="337"/>
    </location>
</feature>
<feature type="region of interest" description="Disordered" evidence="1">
    <location>
        <begin position="325"/>
        <end position="412"/>
    </location>
</feature>
<feature type="compositionally biased region" description="Acidic residues" evidence="1">
    <location>
        <begin position="206"/>
        <end position="218"/>
    </location>
</feature>
<evidence type="ECO:0000256" key="1">
    <source>
        <dbReference type="SAM" id="MobiDB-lite"/>
    </source>
</evidence>
<dbReference type="PANTHER" id="PTHR35698:SF2">
    <property type="entry name" value="DNA-BINDING PROTEIN RHL1"/>
    <property type="match status" value="1"/>
</dbReference>
<gene>
    <name evidence="2" type="ORF">SAY86_005991</name>
</gene>
<keyword evidence="3" id="KW-1185">Reference proteome</keyword>
<dbReference type="Proteomes" id="UP001346149">
    <property type="component" value="Unassembled WGS sequence"/>
</dbReference>
<comment type="caution">
    <text evidence="2">The sequence shown here is derived from an EMBL/GenBank/DDBJ whole genome shotgun (WGS) entry which is preliminary data.</text>
</comment>
<name>A0AAN7L8W4_TRANT</name>
<reference evidence="2 3" key="1">
    <citation type="journal article" date="2023" name="Hortic Res">
        <title>Pangenome of water caltrop reveals structural variations and asymmetric subgenome divergence after allopolyploidization.</title>
        <authorList>
            <person name="Zhang X."/>
            <person name="Chen Y."/>
            <person name="Wang L."/>
            <person name="Yuan Y."/>
            <person name="Fang M."/>
            <person name="Shi L."/>
            <person name="Lu R."/>
            <person name="Comes H.P."/>
            <person name="Ma Y."/>
            <person name="Chen Y."/>
            <person name="Huang G."/>
            <person name="Zhou Y."/>
            <person name="Zheng Z."/>
            <person name="Qiu Y."/>
        </authorList>
    </citation>
    <scope>NUCLEOTIDE SEQUENCE [LARGE SCALE GENOMIC DNA]</scope>
    <source>
        <strain evidence="2">F231</strain>
    </source>
</reference>
<evidence type="ECO:0000313" key="3">
    <source>
        <dbReference type="Proteomes" id="UP001346149"/>
    </source>
</evidence>
<dbReference type="EMBL" id="JAXQNO010000017">
    <property type="protein sequence ID" value="KAK4778463.1"/>
    <property type="molecule type" value="Genomic_DNA"/>
</dbReference>
<feature type="compositionally biased region" description="Basic residues" evidence="1">
    <location>
        <begin position="368"/>
        <end position="381"/>
    </location>
</feature>